<accession>A0ABQ7NIQ0</accession>
<dbReference type="Proteomes" id="UP000823674">
    <property type="component" value="Chromosome A02"/>
</dbReference>
<reference evidence="2 3" key="1">
    <citation type="submission" date="2021-03" db="EMBL/GenBank/DDBJ databases">
        <authorList>
            <person name="King G.J."/>
            <person name="Bancroft I."/>
            <person name="Baten A."/>
            <person name="Bloomfield J."/>
            <person name="Borpatragohain P."/>
            <person name="He Z."/>
            <person name="Irish N."/>
            <person name="Irwin J."/>
            <person name="Liu K."/>
            <person name="Mauleon R.P."/>
            <person name="Moore J."/>
            <person name="Morris R."/>
            <person name="Ostergaard L."/>
            <person name="Wang B."/>
            <person name="Wells R."/>
        </authorList>
    </citation>
    <scope>NUCLEOTIDE SEQUENCE [LARGE SCALE GENOMIC DNA]</scope>
    <source>
        <strain evidence="2">R-o-18</strain>
        <tissue evidence="2">Leaf</tissue>
    </source>
</reference>
<keyword evidence="1" id="KW-0732">Signal</keyword>
<dbReference type="EMBL" id="JADBGQ010000002">
    <property type="protein sequence ID" value="KAG5410763.1"/>
    <property type="molecule type" value="Genomic_DNA"/>
</dbReference>
<evidence type="ECO:0000256" key="1">
    <source>
        <dbReference type="SAM" id="SignalP"/>
    </source>
</evidence>
<evidence type="ECO:0000313" key="2">
    <source>
        <dbReference type="EMBL" id="KAG5410763.1"/>
    </source>
</evidence>
<name>A0ABQ7NIQ0_BRACM</name>
<sequence>MGLGLGIRPTLCLFSVFLCVSGCRNRPELSEMRERGRFKLSPTAWLLYPYFHRILVKSQLTDALNPHSGP</sequence>
<gene>
    <name evidence="2" type="primary">A02g507100.1_BraROA</name>
    <name evidence="2" type="ORF">IGI04_007082</name>
</gene>
<keyword evidence="3" id="KW-1185">Reference proteome</keyword>
<evidence type="ECO:0008006" key="4">
    <source>
        <dbReference type="Google" id="ProtNLM"/>
    </source>
</evidence>
<feature type="chain" id="PRO_5045356052" description="Lipoprotein" evidence="1">
    <location>
        <begin position="26"/>
        <end position="70"/>
    </location>
</feature>
<comment type="caution">
    <text evidence="2">The sequence shown here is derived from an EMBL/GenBank/DDBJ whole genome shotgun (WGS) entry which is preliminary data.</text>
</comment>
<evidence type="ECO:0000313" key="3">
    <source>
        <dbReference type="Proteomes" id="UP000823674"/>
    </source>
</evidence>
<organism evidence="2 3">
    <name type="scientific">Brassica rapa subsp. trilocularis</name>
    <dbReference type="NCBI Taxonomy" id="1813537"/>
    <lineage>
        <taxon>Eukaryota</taxon>
        <taxon>Viridiplantae</taxon>
        <taxon>Streptophyta</taxon>
        <taxon>Embryophyta</taxon>
        <taxon>Tracheophyta</taxon>
        <taxon>Spermatophyta</taxon>
        <taxon>Magnoliopsida</taxon>
        <taxon>eudicotyledons</taxon>
        <taxon>Gunneridae</taxon>
        <taxon>Pentapetalae</taxon>
        <taxon>rosids</taxon>
        <taxon>malvids</taxon>
        <taxon>Brassicales</taxon>
        <taxon>Brassicaceae</taxon>
        <taxon>Brassiceae</taxon>
        <taxon>Brassica</taxon>
    </lineage>
</organism>
<protein>
    <recommendedName>
        <fullName evidence="4">Lipoprotein</fullName>
    </recommendedName>
</protein>
<feature type="signal peptide" evidence="1">
    <location>
        <begin position="1"/>
        <end position="25"/>
    </location>
</feature>
<proteinExistence type="predicted"/>